<reference evidence="2 3" key="1">
    <citation type="submission" date="2015-11" db="EMBL/GenBank/DDBJ databases">
        <title>Draft Genome Sequence of the Strain BR 10303 (Bradyrhizobium sp.) isolated from nodules of Centrolobium paraense.</title>
        <authorList>
            <person name="Zelli J.E."/>
            <person name="Simoes-Araujo J.L."/>
            <person name="Barauna A.C."/>
            <person name="Silva K."/>
        </authorList>
    </citation>
    <scope>NUCLEOTIDE SEQUENCE [LARGE SCALE GENOMIC DNA]</scope>
    <source>
        <strain evidence="2 3">BR 10303</strain>
    </source>
</reference>
<feature type="transmembrane region" description="Helical" evidence="1">
    <location>
        <begin position="76"/>
        <end position="102"/>
    </location>
</feature>
<feature type="transmembrane region" description="Helical" evidence="1">
    <location>
        <begin position="51"/>
        <end position="70"/>
    </location>
</feature>
<evidence type="ECO:0000256" key="1">
    <source>
        <dbReference type="SAM" id="Phobius"/>
    </source>
</evidence>
<evidence type="ECO:0000313" key="3">
    <source>
        <dbReference type="Proteomes" id="UP000057737"/>
    </source>
</evidence>
<proteinExistence type="predicted"/>
<evidence type="ECO:0000313" key="2">
    <source>
        <dbReference type="EMBL" id="KWV57270.1"/>
    </source>
</evidence>
<dbReference type="RefSeq" id="WP_066506041.1">
    <property type="nucleotide sequence ID" value="NZ_LNCU01000043.1"/>
</dbReference>
<keyword evidence="1" id="KW-0472">Membrane</keyword>
<organism evidence="2 3">
    <name type="scientific">Bradyrhizobium macuxiense</name>
    <dbReference type="NCBI Taxonomy" id="1755647"/>
    <lineage>
        <taxon>Bacteria</taxon>
        <taxon>Pseudomonadati</taxon>
        <taxon>Pseudomonadota</taxon>
        <taxon>Alphaproteobacteria</taxon>
        <taxon>Hyphomicrobiales</taxon>
        <taxon>Nitrobacteraceae</taxon>
        <taxon>Bradyrhizobium</taxon>
    </lineage>
</organism>
<sequence>MPELTDCYDCDSPISFSAITCPHCGSTEPSGPYRHSRKEQKRLGAEARNDNRMVFITVVCIAVGIIVAALTGHGIFFAASLGVLGALVGPPVAFVVNMLWALRR</sequence>
<dbReference type="Proteomes" id="UP000057737">
    <property type="component" value="Unassembled WGS sequence"/>
</dbReference>
<comment type="caution">
    <text evidence="2">The sequence shown here is derived from an EMBL/GenBank/DDBJ whole genome shotgun (WGS) entry which is preliminary data.</text>
</comment>
<keyword evidence="1" id="KW-1133">Transmembrane helix</keyword>
<accession>A0A109JYA8</accession>
<protein>
    <submittedName>
        <fullName evidence="2">Uncharacterized protein</fullName>
    </submittedName>
</protein>
<keyword evidence="3" id="KW-1185">Reference proteome</keyword>
<dbReference type="EMBL" id="LNCU01000043">
    <property type="protein sequence ID" value="KWV57270.1"/>
    <property type="molecule type" value="Genomic_DNA"/>
</dbReference>
<gene>
    <name evidence="2" type="ORF">AS156_40170</name>
</gene>
<keyword evidence="1" id="KW-0812">Transmembrane</keyword>
<name>A0A109JYA8_9BRAD</name>
<dbReference type="OrthoDB" id="8246122at2"/>
<dbReference type="AlphaFoldDB" id="A0A109JYA8"/>